<dbReference type="AlphaFoldDB" id="A0A8K0KRK9"/>
<proteinExistence type="inferred from homology"/>
<name>A0A8K0KRK9_LADFU</name>
<comment type="subcellular location">
    <subcellularLocation>
        <location evidence="1">Membrane</location>
        <topology evidence="1">Multi-pass membrane protein</topology>
    </subcellularLocation>
</comment>
<evidence type="ECO:0000313" key="9">
    <source>
        <dbReference type="EMBL" id="KAG8239108.1"/>
    </source>
</evidence>
<organism evidence="9 10">
    <name type="scientific">Ladona fulva</name>
    <name type="common">Scarce chaser dragonfly</name>
    <name type="synonym">Libellula fulva</name>
    <dbReference type="NCBI Taxonomy" id="123851"/>
    <lineage>
        <taxon>Eukaryota</taxon>
        <taxon>Metazoa</taxon>
        <taxon>Ecdysozoa</taxon>
        <taxon>Arthropoda</taxon>
        <taxon>Hexapoda</taxon>
        <taxon>Insecta</taxon>
        <taxon>Pterygota</taxon>
        <taxon>Palaeoptera</taxon>
        <taxon>Odonata</taxon>
        <taxon>Epiprocta</taxon>
        <taxon>Anisoptera</taxon>
        <taxon>Libelluloidea</taxon>
        <taxon>Libellulidae</taxon>
        <taxon>Ladona</taxon>
    </lineage>
</organism>
<feature type="transmembrane region" description="Helical" evidence="8">
    <location>
        <begin position="226"/>
        <end position="247"/>
    </location>
</feature>
<comment type="caution">
    <text evidence="9">The sequence shown here is derived from an EMBL/GenBank/DDBJ whole genome shotgun (WGS) entry which is preliminary data.</text>
</comment>
<evidence type="ECO:0000256" key="3">
    <source>
        <dbReference type="ARBA" id="ARBA00022448"/>
    </source>
</evidence>
<feature type="transmembrane region" description="Helical" evidence="8">
    <location>
        <begin position="22"/>
        <end position="39"/>
    </location>
</feature>
<evidence type="ECO:0000256" key="6">
    <source>
        <dbReference type="ARBA" id="ARBA00023136"/>
    </source>
</evidence>
<accession>A0A8K0KRK9</accession>
<keyword evidence="5 8" id="KW-1133">Transmembrane helix</keyword>
<feature type="transmembrane region" description="Helical" evidence="8">
    <location>
        <begin position="59"/>
        <end position="79"/>
    </location>
</feature>
<dbReference type="SUPFAM" id="SSF103481">
    <property type="entry name" value="Multidrug resistance efflux transporter EmrE"/>
    <property type="match status" value="1"/>
</dbReference>
<dbReference type="PANTHER" id="PTHR23051:SF0">
    <property type="entry name" value="SOLUTE CARRIER FAMILY 35 MEMBER F5"/>
    <property type="match status" value="1"/>
</dbReference>
<keyword evidence="6 8" id="KW-0472">Membrane</keyword>
<gene>
    <name evidence="9" type="ORF">J437_LFUL018805</name>
</gene>
<keyword evidence="3" id="KW-0813">Transport</keyword>
<dbReference type="OrthoDB" id="10041630at2759"/>
<evidence type="ECO:0000256" key="4">
    <source>
        <dbReference type="ARBA" id="ARBA00022692"/>
    </source>
</evidence>
<dbReference type="GO" id="GO:0016020">
    <property type="term" value="C:membrane"/>
    <property type="evidence" value="ECO:0007669"/>
    <property type="project" value="UniProtKB-SubCell"/>
</dbReference>
<dbReference type="Proteomes" id="UP000792457">
    <property type="component" value="Unassembled WGS sequence"/>
</dbReference>
<reference evidence="9" key="2">
    <citation type="submission" date="2017-10" db="EMBL/GenBank/DDBJ databases">
        <title>Ladona fulva Genome sequencing and assembly.</title>
        <authorList>
            <person name="Murali S."/>
            <person name="Richards S."/>
            <person name="Bandaranaike D."/>
            <person name="Bellair M."/>
            <person name="Blankenburg K."/>
            <person name="Chao H."/>
            <person name="Dinh H."/>
            <person name="Doddapaneni H."/>
            <person name="Dugan-Rocha S."/>
            <person name="Elkadiri S."/>
            <person name="Gnanaolivu R."/>
            <person name="Hernandez B."/>
            <person name="Skinner E."/>
            <person name="Javaid M."/>
            <person name="Lee S."/>
            <person name="Li M."/>
            <person name="Ming W."/>
            <person name="Munidasa M."/>
            <person name="Muniz J."/>
            <person name="Nguyen L."/>
            <person name="Hughes D."/>
            <person name="Osuji N."/>
            <person name="Pu L.-L."/>
            <person name="Puazo M."/>
            <person name="Qu C."/>
            <person name="Quiroz J."/>
            <person name="Raj R."/>
            <person name="Weissenberger G."/>
            <person name="Xin Y."/>
            <person name="Zou X."/>
            <person name="Han Y."/>
            <person name="Worley K."/>
            <person name="Muzny D."/>
            <person name="Gibbs R."/>
        </authorList>
    </citation>
    <scope>NUCLEOTIDE SEQUENCE</scope>
    <source>
        <strain evidence="9">Sampled in the wild</strain>
    </source>
</reference>
<evidence type="ECO:0000313" key="10">
    <source>
        <dbReference type="Proteomes" id="UP000792457"/>
    </source>
</evidence>
<dbReference type="InterPro" id="IPR037185">
    <property type="entry name" value="EmrE-like"/>
</dbReference>
<dbReference type="EMBL" id="KZ309513">
    <property type="protein sequence ID" value="KAG8239108.1"/>
    <property type="molecule type" value="Genomic_DNA"/>
</dbReference>
<keyword evidence="10" id="KW-1185">Reference proteome</keyword>
<feature type="transmembrane region" description="Helical" evidence="8">
    <location>
        <begin position="259"/>
        <end position="277"/>
    </location>
</feature>
<dbReference type="InterPro" id="IPR009262">
    <property type="entry name" value="SLC35_F1/F2/F6"/>
</dbReference>
<evidence type="ECO:0000256" key="7">
    <source>
        <dbReference type="ARBA" id="ARBA00040744"/>
    </source>
</evidence>
<feature type="transmembrane region" description="Helical" evidence="8">
    <location>
        <begin position="355"/>
        <end position="377"/>
    </location>
</feature>
<dbReference type="PANTHER" id="PTHR23051">
    <property type="entry name" value="SOLUTE CARRIER FAMILY 35, MEMBER F5"/>
    <property type="match status" value="1"/>
</dbReference>
<evidence type="ECO:0000256" key="5">
    <source>
        <dbReference type="ARBA" id="ARBA00022989"/>
    </source>
</evidence>
<sequence>MTVLVEFSVAPSIGMLSKSQRFILGLFVLLLVDIIWVASSELTKYIYHNENFEKPFFSTYLKNSMFSLYLLGFMFWPPWRDHCGGVRHPTTYMFIDPNSDDENFYTEANTSLSDPTFVPIKSPALVTKATVNDKESSGADDSDDSSVRSVRFSKLAEVRHMSERDAREALLARLSHGASLRAGEAARRAAGKLCPAEVARVAFTFSVIWFAANYTFQIALTETEAGVVTVLSSTSSLFTLALAALFPSSPSDRFSLAKLAAVCVSICGVVVISLSDLKTGVRVPMGAIMALLSAFLYAAYLVFLRRKVENEDKMDIPMFFGFVGLFNFLLLWPVFFLLHHLRLEPFEWPTQHQWAFLIANGIVGTLLSDGLIFNIFINCHKCSSANHPSFNSVRCCSERDKVPHLILFGVHTSHPCFYCCFHTFP</sequence>
<feature type="transmembrane region" description="Helical" evidence="8">
    <location>
        <begin position="316"/>
        <end position="335"/>
    </location>
</feature>
<evidence type="ECO:0000256" key="8">
    <source>
        <dbReference type="SAM" id="Phobius"/>
    </source>
</evidence>
<reference evidence="9" key="1">
    <citation type="submission" date="2013-04" db="EMBL/GenBank/DDBJ databases">
        <authorList>
            <person name="Qu J."/>
            <person name="Murali S.C."/>
            <person name="Bandaranaike D."/>
            <person name="Bellair M."/>
            <person name="Blankenburg K."/>
            <person name="Chao H."/>
            <person name="Dinh H."/>
            <person name="Doddapaneni H."/>
            <person name="Downs B."/>
            <person name="Dugan-Rocha S."/>
            <person name="Elkadiri S."/>
            <person name="Gnanaolivu R.D."/>
            <person name="Hernandez B."/>
            <person name="Javaid M."/>
            <person name="Jayaseelan J.C."/>
            <person name="Lee S."/>
            <person name="Li M."/>
            <person name="Ming W."/>
            <person name="Munidasa M."/>
            <person name="Muniz J."/>
            <person name="Nguyen L."/>
            <person name="Ongeri F."/>
            <person name="Osuji N."/>
            <person name="Pu L.-L."/>
            <person name="Puazo M."/>
            <person name="Qu C."/>
            <person name="Quiroz J."/>
            <person name="Raj R."/>
            <person name="Weissenberger G."/>
            <person name="Xin Y."/>
            <person name="Zou X."/>
            <person name="Han Y."/>
            <person name="Richards S."/>
            <person name="Worley K."/>
            <person name="Muzny D."/>
            <person name="Gibbs R."/>
        </authorList>
    </citation>
    <scope>NUCLEOTIDE SEQUENCE</scope>
    <source>
        <strain evidence="9">Sampled in the wild</strain>
    </source>
</reference>
<dbReference type="Pfam" id="PF06027">
    <property type="entry name" value="SLC35F"/>
    <property type="match status" value="1"/>
</dbReference>
<feature type="transmembrane region" description="Helical" evidence="8">
    <location>
        <begin position="283"/>
        <end position="304"/>
    </location>
</feature>
<protein>
    <recommendedName>
        <fullName evidence="7">Solute carrier family 35 member F5</fullName>
    </recommendedName>
</protein>
<evidence type="ECO:0000256" key="1">
    <source>
        <dbReference type="ARBA" id="ARBA00004141"/>
    </source>
</evidence>
<comment type="similarity">
    <text evidence="2">Belongs to the SLC35F solute transporter family.</text>
</comment>
<dbReference type="GO" id="GO:0022857">
    <property type="term" value="F:transmembrane transporter activity"/>
    <property type="evidence" value="ECO:0007669"/>
    <property type="project" value="InterPro"/>
</dbReference>
<keyword evidence="4 8" id="KW-0812">Transmembrane</keyword>
<evidence type="ECO:0000256" key="2">
    <source>
        <dbReference type="ARBA" id="ARBA00007863"/>
    </source>
</evidence>
<feature type="transmembrane region" description="Helical" evidence="8">
    <location>
        <begin position="198"/>
        <end position="220"/>
    </location>
</feature>